<dbReference type="Proteomes" id="UP000229365">
    <property type="component" value="Segment"/>
</dbReference>
<protein>
    <submittedName>
        <fullName evidence="1">Uncharacterized protein</fullName>
    </submittedName>
</protein>
<evidence type="ECO:0000313" key="1">
    <source>
        <dbReference type="EMBL" id="ATN90708.1"/>
    </source>
</evidence>
<accession>A0A2D1GFS6</accession>
<proteinExistence type="predicted"/>
<organism evidence="1 2">
    <name type="scientific">Gordonia phage Lozinak</name>
    <dbReference type="NCBI Taxonomy" id="2041513"/>
    <lineage>
        <taxon>Viruses</taxon>
        <taxon>Duplodnaviria</taxon>
        <taxon>Heunggongvirae</taxon>
        <taxon>Uroviricota</taxon>
        <taxon>Caudoviricetes</taxon>
        <taxon>Smoothievirus</taxon>
        <taxon>Smoothievirus smoothie</taxon>
    </lineage>
</organism>
<dbReference type="EMBL" id="MF919520">
    <property type="protein sequence ID" value="ATN90708.1"/>
    <property type="molecule type" value="Genomic_DNA"/>
</dbReference>
<evidence type="ECO:0000313" key="2">
    <source>
        <dbReference type="Proteomes" id="UP000229365"/>
    </source>
</evidence>
<reference evidence="1 2" key="1">
    <citation type="submission" date="2017-09" db="EMBL/GenBank/DDBJ databases">
        <authorList>
            <person name="Dehaven C."/>
            <person name="Grubb S.R."/>
            <person name="Kwon J."/>
            <person name="Mammen S."/>
            <person name="Rathi N."/>
            <person name="Garlena R.A."/>
            <person name="Russell D.A."/>
            <person name="Pope W.H."/>
            <person name="Jacobs-Sera D."/>
            <person name="Hatfull G.F."/>
        </authorList>
    </citation>
    <scope>NUCLEOTIDE SEQUENCE [LARGE SCALE GENOMIC DNA]</scope>
</reference>
<name>A0A2D1GFS6_9CAUD</name>
<gene>
    <name evidence="1" type="ORF">SEA_LOZINAK_82</name>
</gene>
<sequence>MGAMRLDGTTVVREFSLTTECPYCGTVDMHDLRAPARLPRREDFDTVEEYLRRRRWATFDDGFMSWLGTHVRVTAREEDTAEVVRKCVNKKCVSEWCEGKVER</sequence>